<proteinExistence type="predicted"/>
<dbReference type="InterPro" id="IPR012337">
    <property type="entry name" value="RNaseH-like_sf"/>
</dbReference>
<feature type="domain" description="Integrase catalytic" evidence="1">
    <location>
        <begin position="142"/>
        <end position="314"/>
    </location>
</feature>
<accession>A0AB39MR07</accession>
<dbReference type="InterPro" id="IPR036397">
    <property type="entry name" value="RNaseH_sf"/>
</dbReference>
<evidence type="ECO:0000259" key="1">
    <source>
        <dbReference type="PROSITE" id="PS50994"/>
    </source>
</evidence>
<dbReference type="PANTHER" id="PTHR35004:SF7">
    <property type="entry name" value="INTEGRASE PROTEIN"/>
    <property type="match status" value="1"/>
</dbReference>
<dbReference type="SUPFAM" id="SSF53098">
    <property type="entry name" value="Ribonuclease H-like"/>
    <property type="match status" value="1"/>
</dbReference>
<protein>
    <submittedName>
        <fullName evidence="2">IS481 family transposase</fullName>
    </submittedName>
</protein>
<gene>
    <name evidence="2" type="ORF">AB5J58_48090</name>
</gene>
<dbReference type="RefSeq" id="WP_369192258.1">
    <property type="nucleotide sequence ID" value="NZ_CP163431.1"/>
</dbReference>
<organism evidence="2">
    <name type="scientific">Streptomyces sp. R08</name>
    <dbReference type="NCBI Taxonomy" id="3238624"/>
    <lineage>
        <taxon>Bacteria</taxon>
        <taxon>Bacillati</taxon>
        <taxon>Actinomycetota</taxon>
        <taxon>Actinomycetes</taxon>
        <taxon>Kitasatosporales</taxon>
        <taxon>Streptomycetaceae</taxon>
        <taxon>Streptomyces</taxon>
    </lineage>
</organism>
<dbReference type="InterPro" id="IPR047656">
    <property type="entry name" value="IS481-like_transpos"/>
</dbReference>
<dbReference type="NCBIfam" id="NF033577">
    <property type="entry name" value="transpos_IS481"/>
    <property type="match status" value="1"/>
</dbReference>
<dbReference type="Pfam" id="PF13683">
    <property type="entry name" value="rve_3"/>
    <property type="match status" value="1"/>
</dbReference>
<dbReference type="Pfam" id="PF24764">
    <property type="entry name" value="rva_4"/>
    <property type="match status" value="1"/>
</dbReference>
<dbReference type="AlphaFoldDB" id="A0AB39MR07"/>
<sequence>MGEIAESAGTADEDWTVEHRFRAVVEVLDGAPVAEVARRYGTSRQSLHTWLRRFREHGRDGLKDRSRRPHTSPSRVPTEVELAVCQLRQSYPKWGARRIAHELAVRGVANAPGRSTVHRILVRNGLVNHQVQVHRRVYKRWQRDAPMQLWQMDLMGGVFLADGRECKLVTGIDDCSRFIVIATVLVQPTGRAVCQAFIEAMRRYGVPSEMLTDNGKQFTGRYSKPLPTEVMFERVCRENGINQRLTKPRSPTTTGKIERFHKTLRREMLDHSGPFADPVAAQSAIDTWVHSYNHTRPHQSLEMATPAQVFRPHVLPVGTPETAEAVAAETMVGPTEPMRLPVLPPPSSSEENLPLQAVEFEAVVSPGRHVMLPQARSLKFSPTLVGRTVTVWVSHRTVHVVLDGQLVRTRSMSFTDADLQGLVMRGGRIGGPEPLGGVSADKPLAPAAVVEVDRKATKDGVVSLGQTPVALGTELIGKHVTLRFDGSLMYVIHAGLLVKTLTAPIPHQRRAKLTGARTATTPLPPPPSQPRRAVRRVGADGTFVVARHKLRPGVAHAGKTVTVVIEETCFRVLDGEVEISTHPLKGGPVTRYIADPR</sequence>
<name>A0AB39MR07_9ACTN</name>
<dbReference type="Pfam" id="PF13565">
    <property type="entry name" value="HTH_32"/>
    <property type="match status" value="1"/>
</dbReference>
<dbReference type="InterPro" id="IPR036388">
    <property type="entry name" value="WH-like_DNA-bd_sf"/>
</dbReference>
<dbReference type="Gene3D" id="1.10.10.10">
    <property type="entry name" value="Winged helix-like DNA-binding domain superfamily/Winged helix DNA-binding domain"/>
    <property type="match status" value="1"/>
</dbReference>
<dbReference type="Gene3D" id="3.30.420.10">
    <property type="entry name" value="Ribonuclease H-like superfamily/Ribonuclease H"/>
    <property type="match status" value="1"/>
</dbReference>
<dbReference type="EMBL" id="CP163431">
    <property type="protein sequence ID" value="XDQ07476.1"/>
    <property type="molecule type" value="Genomic_DNA"/>
</dbReference>
<dbReference type="InterPro" id="IPR001584">
    <property type="entry name" value="Integrase_cat-core"/>
</dbReference>
<dbReference type="GO" id="GO:0015074">
    <property type="term" value="P:DNA integration"/>
    <property type="evidence" value="ECO:0007669"/>
    <property type="project" value="InterPro"/>
</dbReference>
<dbReference type="GO" id="GO:0003676">
    <property type="term" value="F:nucleic acid binding"/>
    <property type="evidence" value="ECO:0007669"/>
    <property type="project" value="InterPro"/>
</dbReference>
<dbReference type="PROSITE" id="PS50994">
    <property type="entry name" value="INTEGRASE"/>
    <property type="match status" value="1"/>
</dbReference>
<dbReference type="SUPFAM" id="SSF46689">
    <property type="entry name" value="Homeodomain-like"/>
    <property type="match status" value="1"/>
</dbReference>
<reference evidence="2" key="1">
    <citation type="submission" date="2024-07" db="EMBL/GenBank/DDBJ databases">
        <authorList>
            <person name="Yu S.T."/>
        </authorList>
    </citation>
    <scope>NUCLEOTIDE SEQUENCE</scope>
    <source>
        <strain evidence="2">R08</strain>
    </source>
</reference>
<dbReference type="PANTHER" id="PTHR35004">
    <property type="entry name" value="TRANSPOSASE RV3428C-RELATED"/>
    <property type="match status" value="1"/>
</dbReference>
<dbReference type="InterPro" id="IPR058913">
    <property type="entry name" value="Integrase_dom_put"/>
</dbReference>
<evidence type="ECO:0000313" key="2">
    <source>
        <dbReference type="EMBL" id="XDQ07476.1"/>
    </source>
</evidence>
<dbReference type="InterPro" id="IPR009057">
    <property type="entry name" value="Homeodomain-like_sf"/>
</dbReference>